<proteinExistence type="predicted"/>
<evidence type="ECO:0000313" key="1">
    <source>
        <dbReference type="EMBL" id="KAH1082614.1"/>
    </source>
</evidence>
<comment type="caution">
    <text evidence="1">The sequence shown here is derived from an EMBL/GenBank/DDBJ whole genome shotgun (WGS) entry which is preliminary data.</text>
</comment>
<dbReference type="EMBL" id="JAIQCV010000007">
    <property type="protein sequence ID" value="KAH1082614.1"/>
    <property type="molecule type" value="Genomic_DNA"/>
</dbReference>
<accession>A0A9D4A3E0</accession>
<dbReference type="AlphaFoldDB" id="A0A9D4A3E0"/>
<sequence length="90" mass="10383">MGLLASTLTVYYFVPPGTRTTYGNKAFRQRPHFTTREQEEQPLSSVEARLSQIKARFEIVETQVSTILNILQSHHPLTPTTSLKTHEEYY</sequence>
<dbReference type="Proteomes" id="UP000828251">
    <property type="component" value="Unassembled WGS sequence"/>
</dbReference>
<name>A0A9D4A3E0_9ROSI</name>
<organism evidence="1 2">
    <name type="scientific">Gossypium stocksii</name>
    <dbReference type="NCBI Taxonomy" id="47602"/>
    <lineage>
        <taxon>Eukaryota</taxon>
        <taxon>Viridiplantae</taxon>
        <taxon>Streptophyta</taxon>
        <taxon>Embryophyta</taxon>
        <taxon>Tracheophyta</taxon>
        <taxon>Spermatophyta</taxon>
        <taxon>Magnoliopsida</taxon>
        <taxon>eudicotyledons</taxon>
        <taxon>Gunneridae</taxon>
        <taxon>Pentapetalae</taxon>
        <taxon>rosids</taxon>
        <taxon>malvids</taxon>
        <taxon>Malvales</taxon>
        <taxon>Malvaceae</taxon>
        <taxon>Malvoideae</taxon>
        <taxon>Gossypium</taxon>
    </lineage>
</organism>
<protein>
    <submittedName>
        <fullName evidence="1">Uncharacterized protein</fullName>
    </submittedName>
</protein>
<reference evidence="1 2" key="1">
    <citation type="journal article" date="2021" name="Plant Biotechnol. J.">
        <title>Multi-omics assisted identification of the key and species-specific regulatory components of drought-tolerant mechanisms in Gossypium stocksii.</title>
        <authorList>
            <person name="Yu D."/>
            <person name="Ke L."/>
            <person name="Zhang D."/>
            <person name="Wu Y."/>
            <person name="Sun Y."/>
            <person name="Mei J."/>
            <person name="Sun J."/>
            <person name="Sun Y."/>
        </authorList>
    </citation>
    <scope>NUCLEOTIDE SEQUENCE [LARGE SCALE GENOMIC DNA]</scope>
    <source>
        <strain evidence="2">cv. E1</strain>
        <tissue evidence="1">Leaf</tissue>
    </source>
</reference>
<gene>
    <name evidence="1" type="ORF">J1N35_022375</name>
</gene>
<evidence type="ECO:0000313" key="2">
    <source>
        <dbReference type="Proteomes" id="UP000828251"/>
    </source>
</evidence>
<keyword evidence="2" id="KW-1185">Reference proteome</keyword>